<gene>
    <name evidence="1" type="ORF">PPRIM_AZ9-3.1.T1830011</name>
</gene>
<organism evidence="1 2">
    <name type="scientific">Paramecium primaurelia</name>
    <dbReference type="NCBI Taxonomy" id="5886"/>
    <lineage>
        <taxon>Eukaryota</taxon>
        <taxon>Sar</taxon>
        <taxon>Alveolata</taxon>
        <taxon>Ciliophora</taxon>
        <taxon>Intramacronucleata</taxon>
        <taxon>Oligohymenophorea</taxon>
        <taxon>Peniculida</taxon>
        <taxon>Parameciidae</taxon>
        <taxon>Paramecium</taxon>
    </lineage>
</organism>
<accession>A0A8S1QNV3</accession>
<name>A0A8S1QNV3_PARPR</name>
<dbReference type="EMBL" id="CAJJDM010000192">
    <property type="protein sequence ID" value="CAD8116901.1"/>
    <property type="molecule type" value="Genomic_DNA"/>
</dbReference>
<protein>
    <submittedName>
        <fullName evidence="1">Uncharacterized protein</fullName>
    </submittedName>
</protein>
<evidence type="ECO:0000313" key="2">
    <source>
        <dbReference type="Proteomes" id="UP000688137"/>
    </source>
</evidence>
<comment type="caution">
    <text evidence="1">The sequence shown here is derived from an EMBL/GenBank/DDBJ whole genome shotgun (WGS) entry which is preliminary data.</text>
</comment>
<sequence>MMSFHIQIILLRAKNIKFKVLLKYEYEMKFVKPKQNEYFGSDCLMCQEQPIYYCKLCPLNESEKCFDCPQLIQVCLSRSKIKITAYKQQNIVTNQNAICNEKCIKPYAYPATYFDPYNQFSGYCFDKECNDSLLVQILILIM</sequence>
<keyword evidence="2" id="KW-1185">Reference proteome</keyword>
<reference evidence="1" key="1">
    <citation type="submission" date="2021-01" db="EMBL/GenBank/DDBJ databases">
        <authorList>
            <consortium name="Genoscope - CEA"/>
            <person name="William W."/>
        </authorList>
    </citation>
    <scope>NUCLEOTIDE SEQUENCE</scope>
</reference>
<evidence type="ECO:0000313" key="1">
    <source>
        <dbReference type="EMBL" id="CAD8116901.1"/>
    </source>
</evidence>
<proteinExistence type="predicted"/>
<dbReference type="Proteomes" id="UP000688137">
    <property type="component" value="Unassembled WGS sequence"/>
</dbReference>
<dbReference type="AlphaFoldDB" id="A0A8S1QNV3"/>